<keyword evidence="13" id="KW-1185">Reference proteome</keyword>
<dbReference type="HOGENOM" id="CLU_003094_1_0_1"/>
<sequence length="1121" mass="121646">MASSSKRASLDSGSSHSTPQPRNERPYMRKLSLQSRRGSVASTTSSIGGTLDTSSYSHGVSESAHNAISTLLQPPIVRTGLLPYTTAPALSIHKAPTARDIPPVTLTNIPTIDPTEFDPYILQVGALYDALQRAKENEEDGGTQLLRRSPRSDSFADIMEEDISSDRPTLSRQASLASLASSVDVPSPRKRSSSSSGRRPLQAPTPLSTVPNVYFDENFHLENPRTFDIVSERSDVVRPAAGAVEERKGVNGNAGAPRKALATNAILQEKLSWYMDTVEVHLISSISTASSSFFAALGSLKDLHSEAAESVSRIKTLRRELRALDKEMADGGLEIVKQRRRRENLKRLTDAVQQLKLVSESVGQCESLVEAGEVEKALDAVDNVERLIAGEEPEPNSYNIVLRDLRGAAALQDVGDDLGAMRFRVGKTFEYRLLNTLLGDLRTHVETTSSSDTLLRWSNSSQRARGGHNREPSVFPTYLAVNEEFRSVLLSHLTGLYRSRHTSPAVTAFRDSVLREIRNIVRRSLPSSNDDDADSMMSASTVGGGRHKSQHEKSSILARNLRAMDPEDAEAMLKKIYIAVGETLRRVSTQAKVLLDVTSTLGDPISPTSSVGSPAIRTPNTPSSAVEGRLTGGSLKGVNGRDLQEELHQTLDMANLLGQAVDTAQDKIVKVLRVRSEQSTHLSVERFLRYFTLNLLFANECEAVSGRSGTPLKNVVNGHIKDFVQHLGESERQCLASGMEADPWNAKDFTDEDKEYLTRILSASTEDAKAWSEGSKVWLPASASPDTLPTTANGTLSVPGAQVNGKSESGASTPALATPTSKAVVRPAVIDSESFLLTVSAVSCLRGLSSFLHLMTGLPSLASDVATSIISYLTLFNSRCTQLILGAGATRSAGLKNITTKHLALAAQALSFISTLIPHVREFVRRHAGTGVSVSNLMGEFDKVRRAYLEHQQSIYDKLVDIMAGRATVHAKAMKTINWEKETKGVNSYMETLTKETNTLHKVLSKHLPEGTVRMIMQPVFKSYREQWGKAFGEVVLVSEEAENRMLRDAEHLSSRIGSLDGAGDTGEFLINLIKEKTIPNAASLAATPATNGKTSSESKRSIGSKEEASKSDGKEGEKAS</sequence>
<dbReference type="PANTHER" id="PTHR12965:SF0">
    <property type="entry name" value="VACUOLAR PROTEIN SORTING-ASSOCIATED PROTEIN 54"/>
    <property type="match status" value="1"/>
</dbReference>
<evidence type="ECO:0000256" key="2">
    <source>
        <dbReference type="ARBA" id="ARBA00009150"/>
    </source>
</evidence>
<dbReference type="InterPro" id="IPR019515">
    <property type="entry name" value="VPS54_N"/>
</dbReference>
<dbReference type="InParanoid" id="A0A0C3CKS4"/>
<keyword evidence="4" id="KW-0813">Transport</keyword>
<protein>
    <recommendedName>
        <fullName evidence="3">Vacuolar protein sorting-associated protein 54</fullName>
    </recommendedName>
</protein>
<keyword evidence="5" id="KW-0653">Protein transport</keyword>
<feature type="compositionally biased region" description="Polar residues" evidence="9">
    <location>
        <begin position="1"/>
        <end position="21"/>
    </location>
</feature>
<dbReference type="PANTHER" id="PTHR12965">
    <property type="entry name" value="VACUOLAR PROTEIN SORTING 54"/>
    <property type="match status" value="1"/>
</dbReference>
<feature type="compositionally biased region" description="Polar residues" evidence="9">
    <location>
        <begin position="606"/>
        <end position="624"/>
    </location>
</feature>
<feature type="domain" description="Vacuolar protein sorting-associated protein 54 N-terminal" evidence="11">
    <location>
        <begin position="269"/>
        <end position="387"/>
    </location>
</feature>
<feature type="region of interest" description="Disordered" evidence="9">
    <location>
        <begin position="161"/>
        <end position="209"/>
    </location>
</feature>
<dbReference type="InterPro" id="IPR012501">
    <property type="entry name" value="Vps54_C"/>
</dbReference>
<evidence type="ECO:0000256" key="9">
    <source>
        <dbReference type="SAM" id="MobiDB-lite"/>
    </source>
</evidence>
<dbReference type="OrthoDB" id="10259024at2759"/>
<dbReference type="Proteomes" id="UP000054321">
    <property type="component" value="Unassembled WGS sequence"/>
</dbReference>
<dbReference type="AlphaFoldDB" id="A0A0C3CKS4"/>
<evidence type="ECO:0000259" key="11">
    <source>
        <dbReference type="Pfam" id="PF10475"/>
    </source>
</evidence>
<dbReference type="Gene3D" id="6.10.250.860">
    <property type="match status" value="1"/>
</dbReference>
<dbReference type="GO" id="GO:0006896">
    <property type="term" value="P:Golgi to vacuole transport"/>
    <property type="evidence" value="ECO:0007669"/>
    <property type="project" value="TreeGrafter"/>
</dbReference>
<feature type="domain" description="Vacuolar protein sorting-associated protein 54 C-terminal" evidence="10">
    <location>
        <begin position="833"/>
        <end position="966"/>
    </location>
</feature>
<feature type="compositionally biased region" description="Polar residues" evidence="9">
    <location>
        <begin position="32"/>
        <end position="51"/>
    </location>
</feature>
<reference evidence="13" key="2">
    <citation type="submission" date="2015-01" db="EMBL/GenBank/DDBJ databases">
        <title>Evolutionary Origins and Diversification of the Mycorrhizal Mutualists.</title>
        <authorList>
            <consortium name="DOE Joint Genome Institute"/>
            <consortium name="Mycorrhizal Genomics Consortium"/>
            <person name="Kohler A."/>
            <person name="Kuo A."/>
            <person name="Nagy L.G."/>
            <person name="Floudas D."/>
            <person name="Copeland A."/>
            <person name="Barry K.W."/>
            <person name="Cichocki N."/>
            <person name="Veneault-Fourrey C."/>
            <person name="LaButti K."/>
            <person name="Lindquist E.A."/>
            <person name="Lipzen A."/>
            <person name="Lundell T."/>
            <person name="Morin E."/>
            <person name="Murat C."/>
            <person name="Riley R."/>
            <person name="Ohm R."/>
            <person name="Sun H."/>
            <person name="Tunlid A."/>
            <person name="Henrissat B."/>
            <person name="Grigoriev I.V."/>
            <person name="Hibbett D.S."/>
            <person name="Martin F."/>
        </authorList>
    </citation>
    <scope>NUCLEOTIDE SEQUENCE [LARGE SCALE GENOMIC DNA]</scope>
    <source>
        <strain evidence="13">Zn</strain>
    </source>
</reference>
<dbReference type="InterPro" id="IPR039745">
    <property type="entry name" value="Vps54"/>
</dbReference>
<evidence type="ECO:0000313" key="13">
    <source>
        <dbReference type="Proteomes" id="UP000054321"/>
    </source>
</evidence>
<evidence type="ECO:0000259" key="10">
    <source>
        <dbReference type="Pfam" id="PF07928"/>
    </source>
</evidence>
<keyword evidence="6" id="KW-0333">Golgi apparatus</keyword>
<feature type="compositionally biased region" description="Low complexity" evidence="9">
    <location>
        <begin position="170"/>
        <end position="186"/>
    </location>
</feature>
<accession>A0A0C3CKS4</accession>
<organism evidence="12 13">
    <name type="scientific">Oidiodendron maius (strain Zn)</name>
    <dbReference type="NCBI Taxonomy" id="913774"/>
    <lineage>
        <taxon>Eukaryota</taxon>
        <taxon>Fungi</taxon>
        <taxon>Dikarya</taxon>
        <taxon>Ascomycota</taxon>
        <taxon>Pezizomycotina</taxon>
        <taxon>Leotiomycetes</taxon>
        <taxon>Leotiomycetes incertae sedis</taxon>
        <taxon>Myxotrichaceae</taxon>
        <taxon>Oidiodendron</taxon>
    </lineage>
</organism>
<feature type="region of interest" description="Disordered" evidence="9">
    <location>
        <begin position="525"/>
        <end position="553"/>
    </location>
</feature>
<evidence type="ECO:0000256" key="6">
    <source>
        <dbReference type="ARBA" id="ARBA00023034"/>
    </source>
</evidence>
<evidence type="ECO:0000256" key="1">
    <source>
        <dbReference type="ARBA" id="ARBA00004601"/>
    </source>
</evidence>
<evidence type="ECO:0000256" key="5">
    <source>
        <dbReference type="ARBA" id="ARBA00022927"/>
    </source>
</evidence>
<dbReference type="GO" id="GO:0000938">
    <property type="term" value="C:GARP complex"/>
    <property type="evidence" value="ECO:0007669"/>
    <property type="project" value="InterPro"/>
</dbReference>
<proteinExistence type="inferred from homology"/>
<gene>
    <name evidence="12" type="ORF">OIDMADRAFT_104583</name>
</gene>
<keyword evidence="7 8" id="KW-0175">Coiled coil</keyword>
<dbReference type="Pfam" id="PF10475">
    <property type="entry name" value="Vps54_N"/>
    <property type="match status" value="1"/>
</dbReference>
<feature type="region of interest" description="Disordered" evidence="9">
    <location>
        <begin position="606"/>
        <end position="637"/>
    </location>
</feature>
<dbReference type="GO" id="GO:0015031">
    <property type="term" value="P:protein transport"/>
    <property type="evidence" value="ECO:0007669"/>
    <property type="project" value="UniProtKB-KW"/>
</dbReference>
<evidence type="ECO:0000313" key="12">
    <source>
        <dbReference type="EMBL" id="KIM99583.1"/>
    </source>
</evidence>
<feature type="coiled-coil region" evidence="8">
    <location>
        <begin position="300"/>
        <end position="327"/>
    </location>
</feature>
<feature type="region of interest" description="Disordered" evidence="9">
    <location>
        <begin position="1"/>
        <end position="51"/>
    </location>
</feature>
<comment type="subcellular location">
    <subcellularLocation>
        <location evidence="1">Golgi apparatus</location>
        <location evidence="1">trans-Golgi network</location>
    </subcellularLocation>
</comment>
<evidence type="ECO:0000256" key="8">
    <source>
        <dbReference type="SAM" id="Coils"/>
    </source>
</evidence>
<dbReference type="EMBL" id="KN832878">
    <property type="protein sequence ID" value="KIM99583.1"/>
    <property type="molecule type" value="Genomic_DNA"/>
</dbReference>
<dbReference type="FunCoup" id="A0A0C3CKS4">
    <property type="interactions" value="469"/>
</dbReference>
<name>A0A0C3CKS4_OIDMZ</name>
<evidence type="ECO:0000256" key="3">
    <source>
        <dbReference type="ARBA" id="ARBA00017665"/>
    </source>
</evidence>
<evidence type="ECO:0000256" key="7">
    <source>
        <dbReference type="ARBA" id="ARBA00023054"/>
    </source>
</evidence>
<feature type="region of interest" description="Disordered" evidence="9">
    <location>
        <begin position="1082"/>
        <end position="1121"/>
    </location>
</feature>
<dbReference type="GO" id="GO:0005829">
    <property type="term" value="C:cytosol"/>
    <property type="evidence" value="ECO:0007669"/>
    <property type="project" value="GOC"/>
</dbReference>
<evidence type="ECO:0000256" key="4">
    <source>
        <dbReference type="ARBA" id="ARBA00022448"/>
    </source>
</evidence>
<reference evidence="12 13" key="1">
    <citation type="submission" date="2014-04" db="EMBL/GenBank/DDBJ databases">
        <authorList>
            <consortium name="DOE Joint Genome Institute"/>
            <person name="Kuo A."/>
            <person name="Martino E."/>
            <person name="Perotto S."/>
            <person name="Kohler A."/>
            <person name="Nagy L.G."/>
            <person name="Floudas D."/>
            <person name="Copeland A."/>
            <person name="Barry K.W."/>
            <person name="Cichocki N."/>
            <person name="Veneault-Fourrey C."/>
            <person name="LaButti K."/>
            <person name="Lindquist E.A."/>
            <person name="Lipzen A."/>
            <person name="Lundell T."/>
            <person name="Morin E."/>
            <person name="Murat C."/>
            <person name="Sun H."/>
            <person name="Tunlid A."/>
            <person name="Henrissat B."/>
            <person name="Grigoriev I.V."/>
            <person name="Hibbett D.S."/>
            <person name="Martin F."/>
            <person name="Nordberg H.P."/>
            <person name="Cantor M.N."/>
            <person name="Hua S.X."/>
        </authorList>
    </citation>
    <scope>NUCLEOTIDE SEQUENCE [LARGE SCALE GENOMIC DNA]</scope>
    <source>
        <strain evidence="12 13">Zn</strain>
    </source>
</reference>
<comment type="similarity">
    <text evidence="2">Belongs to the VPS54 family.</text>
</comment>
<dbReference type="GO" id="GO:0042147">
    <property type="term" value="P:retrograde transport, endosome to Golgi"/>
    <property type="evidence" value="ECO:0007669"/>
    <property type="project" value="InterPro"/>
</dbReference>
<dbReference type="Pfam" id="PF07928">
    <property type="entry name" value="Vps54"/>
    <property type="match status" value="1"/>
</dbReference>
<feature type="compositionally biased region" description="Basic and acidic residues" evidence="9">
    <location>
        <begin position="1097"/>
        <end position="1121"/>
    </location>
</feature>
<feature type="region of interest" description="Disordered" evidence="9">
    <location>
        <begin position="135"/>
        <end position="154"/>
    </location>
</feature>
<dbReference type="GO" id="GO:0019905">
    <property type="term" value="F:syntaxin binding"/>
    <property type="evidence" value="ECO:0007669"/>
    <property type="project" value="TreeGrafter"/>
</dbReference>
<dbReference type="STRING" id="913774.A0A0C3CKS4"/>